<dbReference type="GO" id="GO:0005739">
    <property type="term" value="C:mitochondrion"/>
    <property type="evidence" value="ECO:0007669"/>
    <property type="project" value="UniProtKB-SubCell"/>
</dbReference>
<keyword evidence="3 7" id="KW-0489">Methyltransferase</keyword>
<organism evidence="9 10">
    <name type="scientific">Sclerotinia borealis (strain F-4128)</name>
    <dbReference type="NCBI Taxonomy" id="1432307"/>
    <lineage>
        <taxon>Eukaryota</taxon>
        <taxon>Fungi</taxon>
        <taxon>Dikarya</taxon>
        <taxon>Ascomycota</taxon>
        <taxon>Pezizomycotina</taxon>
        <taxon>Leotiomycetes</taxon>
        <taxon>Helotiales</taxon>
        <taxon>Sclerotiniaceae</taxon>
        <taxon>Sclerotinia</taxon>
    </lineage>
</organism>
<evidence type="ECO:0000256" key="8">
    <source>
        <dbReference type="SAM" id="MobiDB-lite"/>
    </source>
</evidence>
<comment type="similarity">
    <text evidence="2 7">Belongs to the NDUFAF7 family.</text>
</comment>
<evidence type="ECO:0000256" key="5">
    <source>
        <dbReference type="ARBA" id="ARBA00023128"/>
    </source>
</evidence>
<comment type="catalytic activity">
    <reaction evidence="6 7">
        <text>L-arginyl-[protein] + 2 S-adenosyl-L-methionine = N(omega),N(omega)'-dimethyl-L-arginyl-[protein] + 2 S-adenosyl-L-homocysteine + 2 H(+)</text>
        <dbReference type="Rhea" id="RHEA:48108"/>
        <dbReference type="Rhea" id="RHEA-COMP:10532"/>
        <dbReference type="Rhea" id="RHEA-COMP:11992"/>
        <dbReference type="ChEBI" id="CHEBI:15378"/>
        <dbReference type="ChEBI" id="CHEBI:29965"/>
        <dbReference type="ChEBI" id="CHEBI:57856"/>
        <dbReference type="ChEBI" id="CHEBI:59789"/>
        <dbReference type="ChEBI" id="CHEBI:88221"/>
        <dbReference type="EC" id="2.1.1.320"/>
    </reaction>
</comment>
<dbReference type="Pfam" id="PF02636">
    <property type="entry name" value="Methyltransf_28"/>
    <property type="match status" value="1"/>
</dbReference>
<evidence type="ECO:0000256" key="1">
    <source>
        <dbReference type="ARBA" id="ARBA00004173"/>
    </source>
</evidence>
<dbReference type="PANTHER" id="PTHR12049">
    <property type="entry name" value="PROTEIN ARGININE METHYLTRANSFERASE NDUFAF7, MITOCHONDRIAL"/>
    <property type="match status" value="1"/>
</dbReference>
<dbReference type="EC" id="2.1.1.320" evidence="7"/>
<evidence type="ECO:0000313" key="10">
    <source>
        <dbReference type="Proteomes" id="UP000019487"/>
    </source>
</evidence>
<dbReference type="InterPro" id="IPR003788">
    <property type="entry name" value="NDUFAF7"/>
</dbReference>
<dbReference type="STRING" id="1432307.W9CMV1"/>
<comment type="function">
    <text evidence="7">Arginine methyltransferase involved in the assembly or stability of mitochondrial NADH:ubiquinone oxidoreductase complex (complex I).</text>
</comment>
<name>W9CMV1_SCLBF</name>
<dbReference type="InterPro" id="IPR029063">
    <property type="entry name" value="SAM-dependent_MTases_sf"/>
</dbReference>
<dbReference type="GO" id="GO:0035243">
    <property type="term" value="F:protein-arginine omega-N symmetric methyltransferase activity"/>
    <property type="evidence" value="ECO:0007669"/>
    <property type="project" value="UniProtKB-EC"/>
</dbReference>
<dbReference type="OrthoDB" id="17415at2759"/>
<proteinExistence type="inferred from homology"/>
<protein>
    <recommendedName>
        <fullName evidence="7">Protein arginine methyltransferase NDUFAF7</fullName>
        <ecNumber evidence="7">2.1.1.320</ecNumber>
    </recommendedName>
</protein>
<dbReference type="FunFam" id="3.40.50.12710:FF:000002">
    <property type="entry name" value="Protein arginine methyltransferase NDUFAF7"/>
    <property type="match status" value="1"/>
</dbReference>
<dbReference type="InterPro" id="IPR038375">
    <property type="entry name" value="NDUFAF7_sf"/>
</dbReference>
<evidence type="ECO:0000256" key="2">
    <source>
        <dbReference type="ARBA" id="ARBA00005891"/>
    </source>
</evidence>
<comment type="caution">
    <text evidence="9">The sequence shown here is derived from an EMBL/GenBank/DDBJ whole genome shotgun (WGS) entry which is preliminary data.</text>
</comment>
<dbReference type="Proteomes" id="UP000019487">
    <property type="component" value="Unassembled WGS sequence"/>
</dbReference>
<gene>
    <name evidence="9" type="ORF">SBOR_2273</name>
</gene>
<reference evidence="9 10" key="1">
    <citation type="journal article" date="2014" name="Genome Announc.">
        <title>Draft genome sequence of Sclerotinia borealis, a psychrophilic plant pathogenic fungus.</title>
        <authorList>
            <person name="Mardanov A.V."/>
            <person name="Beletsky A.V."/>
            <person name="Kadnikov V.V."/>
            <person name="Ignatov A.N."/>
            <person name="Ravin N.V."/>
        </authorList>
    </citation>
    <scope>NUCLEOTIDE SEQUENCE [LARGE SCALE GENOMIC DNA]</scope>
    <source>
        <strain evidence="10">F-4157</strain>
    </source>
</reference>
<dbReference type="EMBL" id="AYSA01000090">
    <property type="protein sequence ID" value="ESZ97343.1"/>
    <property type="molecule type" value="Genomic_DNA"/>
</dbReference>
<evidence type="ECO:0000256" key="6">
    <source>
        <dbReference type="ARBA" id="ARBA00048612"/>
    </source>
</evidence>
<dbReference type="SUPFAM" id="SSF53335">
    <property type="entry name" value="S-adenosyl-L-methionine-dependent methyltransferases"/>
    <property type="match status" value="1"/>
</dbReference>
<comment type="subcellular location">
    <subcellularLocation>
        <location evidence="1 7">Mitochondrion</location>
    </subcellularLocation>
</comment>
<evidence type="ECO:0000256" key="3">
    <source>
        <dbReference type="ARBA" id="ARBA00022603"/>
    </source>
</evidence>
<dbReference type="Gene3D" id="3.40.50.12710">
    <property type="match status" value="1"/>
</dbReference>
<evidence type="ECO:0000256" key="4">
    <source>
        <dbReference type="ARBA" id="ARBA00022679"/>
    </source>
</evidence>
<dbReference type="GO" id="GO:0032259">
    <property type="term" value="P:methylation"/>
    <property type="evidence" value="ECO:0007669"/>
    <property type="project" value="UniProtKB-KW"/>
</dbReference>
<sequence length="588" mass="68038">MDSPIVAQLFRQLFRHKNCQVFPSRSSISARTWNGQGTQLRCSSSTSRRGRGVRETSTNESHWQQRTDLFPVDMMDEFNKYPMVTADQLRGRRERPRRVKMLTRDFIEDSLYNPSYGYFSKQVVIFTPGEPFDFNSLEDEPAFHRLLGQRYTEFEDELDLKSPNETRQLWHTPTELFRPYYGEAIARYLVNNYKISQYPYHDLIIYEMGAGNGTLMLNILDYIRATEPEVYARTKFKIIEISSNLAELQKSHLLRNADSRGHFSKVEIINKSVFDWNQIVPSPCFFLAMEVFDNFAHDSIRYDPISEEPLQGTVLISSTGEFYEFYTPTIDPIASRFLRVRHAATNGKYPHPLPQNKLIKTLQNSMPFAPNLSQPEYIPTRLMQFFDILAKYFPAHRLVTSDFHALPDTIKGVNAPVVQTRYKRRTVPVTTPFVHQGYFDILFPTDFAVMDNVYRAITGKFTQVLSHEEFLNRWAYVEQTETKNGENPLLTWYKNASVLTTLITVQVSVFGEERRSYVPAKFKMRLLGNRSVAAPMSKFGAARRTPFLFSIFSSAPRILPVHDISAQPPRVETLLRSSFTIPPSDPHG</sequence>
<accession>W9CMV1</accession>
<dbReference type="AlphaFoldDB" id="W9CMV1"/>
<dbReference type="HOGENOM" id="CLU_028484_1_0_1"/>
<keyword evidence="5 7" id="KW-0496">Mitochondrion</keyword>
<keyword evidence="4 7" id="KW-0808">Transferase</keyword>
<keyword evidence="10" id="KW-1185">Reference proteome</keyword>
<evidence type="ECO:0000313" key="9">
    <source>
        <dbReference type="EMBL" id="ESZ97343.1"/>
    </source>
</evidence>
<feature type="region of interest" description="Disordered" evidence="8">
    <location>
        <begin position="39"/>
        <end position="61"/>
    </location>
</feature>
<evidence type="ECO:0000256" key="7">
    <source>
        <dbReference type="RuleBase" id="RU364114"/>
    </source>
</evidence>
<dbReference type="PANTHER" id="PTHR12049:SF5">
    <property type="entry name" value="PROTEIN ARGININE METHYLTRANSFERASE NDUFAF7 HOMOLOG, MITOCHONDRIAL"/>
    <property type="match status" value="1"/>
</dbReference>